<evidence type="ECO:0000313" key="2">
    <source>
        <dbReference type="Proteomes" id="UP001056120"/>
    </source>
</evidence>
<proteinExistence type="predicted"/>
<comment type="caution">
    <text evidence="1">The sequence shown here is derived from an EMBL/GenBank/DDBJ whole genome shotgun (WGS) entry which is preliminary data.</text>
</comment>
<reference evidence="2" key="1">
    <citation type="journal article" date="2022" name="Mol. Ecol. Resour.">
        <title>The genomes of chicory, endive, great burdock and yacon provide insights into Asteraceae palaeo-polyploidization history and plant inulin production.</title>
        <authorList>
            <person name="Fan W."/>
            <person name="Wang S."/>
            <person name="Wang H."/>
            <person name="Wang A."/>
            <person name="Jiang F."/>
            <person name="Liu H."/>
            <person name="Zhao H."/>
            <person name="Xu D."/>
            <person name="Zhang Y."/>
        </authorList>
    </citation>
    <scope>NUCLEOTIDE SEQUENCE [LARGE SCALE GENOMIC DNA]</scope>
    <source>
        <strain evidence="2">cv. Yunnan</strain>
    </source>
</reference>
<name>A0ACB9E7Z0_9ASTR</name>
<sequence>MIPLSLSIILLPTYAVLCSLDVARSSNEVDALLKWKATLHSLNTNVLLPSWTHDHNLNFSAIKTVSPCNWYGVSCDDNGRVNRLNLSSSSLTGTLDHLSFYSFPNLMYLELSLNNFYGIIPSKIGHLSNLVYLDLSANHFTGIIPPEIGELRNLVTLHLFQNKLTGSIPQGICQMSFLSGLALSQNNLYGSIPTCLGQLSNLSYVHLNRNNISGTIPQEFRNLYRELKYIVLLRLYSNKLSGPIRRELGNLTSLSNLQLGKNQLNGPIPSSFGNLQTLEKLYLHDNQLSGSIPPELGKLKLVEIEITNNRFSGSLPDEICKGRKLEYLLVGNNKLTGGIPKSLYNCSSLIRVRFDGNQITGDVSESSGVYPHLNYINLNDNQVYGEISDNWSKCKNLTTIQMGGNRIRGNIPPSLGKSIQLENINLSSNDLVGEIPKELGRLTRMGKLVLSNNQLSGVLPQDLGSLGKLLYLDMSMNMLKGSIPSSLEHCSKLDFLNFSNNGFTGEIPVQFGRLVQLSVLDLSYNSFIKEIPSGLSSPLPESKCVINLTIEVLQGNEDLCGNVRGLRQCATESSTPNRKHLLALVISLSLLGAFLLGCEIVAVKRLRSSSDVTKHNVFLNEITTLTRIRHRNIVKLLGYCSHAQISFLIYKYLEGGSLAAILCDRAAENLDWTKRLNIIKGVAYALSYMHHDCLPAIIHCDISSKNILLDSEYEACVSDFGTSKILKPNSSNWSNIGGTVGYLAPEIAYTMKVTEKCDVYSFDIDTSKKEVNLTDLLDHRLLVPLPKIKVAITSILMLAYKCINSNPDIRPTMYEVSQNIVCIISDMYKRDDVV</sequence>
<gene>
    <name evidence="1" type="ORF">L1987_54918</name>
</gene>
<keyword evidence="2" id="KW-1185">Reference proteome</keyword>
<evidence type="ECO:0000313" key="1">
    <source>
        <dbReference type="EMBL" id="KAI3755123.1"/>
    </source>
</evidence>
<protein>
    <submittedName>
        <fullName evidence="1">Uncharacterized protein</fullName>
    </submittedName>
</protein>
<reference evidence="1 2" key="2">
    <citation type="journal article" date="2022" name="Mol. Ecol. Resour.">
        <title>The genomes of chicory, endive, great burdock and yacon provide insights into Asteraceae paleo-polyploidization history and plant inulin production.</title>
        <authorList>
            <person name="Fan W."/>
            <person name="Wang S."/>
            <person name="Wang H."/>
            <person name="Wang A."/>
            <person name="Jiang F."/>
            <person name="Liu H."/>
            <person name="Zhao H."/>
            <person name="Xu D."/>
            <person name="Zhang Y."/>
        </authorList>
    </citation>
    <scope>NUCLEOTIDE SEQUENCE [LARGE SCALE GENOMIC DNA]</scope>
    <source>
        <strain evidence="2">cv. Yunnan</strain>
        <tissue evidence="1">Leaves</tissue>
    </source>
</reference>
<organism evidence="1 2">
    <name type="scientific">Smallanthus sonchifolius</name>
    <dbReference type="NCBI Taxonomy" id="185202"/>
    <lineage>
        <taxon>Eukaryota</taxon>
        <taxon>Viridiplantae</taxon>
        <taxon>Streptophyta</taxon>
        <taxon>Embryophyta</taxon>
        <taxon>Tracheophyta</taxon>
        <taxon>Spermatophyta</taxon>
        <taxon>Magnoliopsida</taxon>
        <taxon>eudicotyledons</taxon>
        <taxon>Gunneridae</taxon>
        <taxon>Pentapetalae</taxon>
        <taxon>asterids</taxon>
        <taxon>campanulids</taxon>
        <taxon>Asterales</taxon>
        <taxon>Asteraceae</taxon>
        <taxon>Asteroideae</taxon>
        <taxon>Heliantheae alliance</taxon>
        <taxon>Millerieae</taxon>
        <taxon>Smallanthus</taxon>
    </lineage>
</organism>
<dbReference type="Proteomes" id="UP001056120">
    <property type="component" value="Linkage Group LG18"/>
</dbReference>
<accession>A0ACB9E7Z0</accession>
<dbReference type="EMBL" id="CM042035">
    <property type="protein sequence ID" value="KAI3755123.1"/>
    <property type="molecule type" value="Genomic_DNA"/>
</dbReference>